<gene>
    <name evidence="2" type="ORF">ABG768_016234</name>
</gene>
<dbReference type="EMBL" id="JAWDJR010000022">
    <property type="protein sequence ID" value="KAK9954138.1"/>
    <property type="molecule type" value="Genomic_DNA"/>
</dbReference>
<keyword evidence="3" id="KW-1185">Reference proteome</keyword>
<evidence type="ECO:0000313" key="2">
    <source>
        <dbReference type="EMBL" id="KAK9954138.1"/>
    </source>
</evidence>
<dbReference type="AlphaFoldDB" id="A0AAW1YZM3"/>
<dbReference type="Proteomes" id="UP001479290">
    <property type="component" value="Unassembled WGS sequence"/>
</dbReference>
<evidence type="ECO:0000256" key="1">
    <source>
        <dbReference type="SAM" id="MobiDB-lite"/>
    </source>
</evidence>
<sequence length="212" mass="23863">MSVSSSTSSQGCSLHLHVESKPQSKTAIRKVDRTESQHQADLRFHFLLRACGVFQVLRMQGLCDLSNLQASARAAPVAPSPPAVPSPQRADKHPQIIHSTHYNTDALPGPCRTRAFFSGGALISAMRLMAHYRPIHKYCLQYYHFQGPLSSPEIYSFLLHHAIVFLPLSVFHTPPFVLPYLSQFEPHRLPREDDGGGYLFHLELKQSQRNIK</sequence>
<name>A0AAW1YZM3_CULAL</name>
<feature type="compositionally biased region" description="Low complexity" evidence="1">
    <location>
        <begin position="1"/>
        <end position="13"/>
    </location>
</feature>
<accession>A0AAW1YZM3</accession>
<organism evidence="2 3">
    <name type="scientific">Culter alburnus</name>
    <name type="common">Topmouth culter</name>
    <dbReference type="NCBI Taxonomy" id="194366"/>
    <lineage>
        <taxon>Eukaryota</taxon>
        <taxon>Metazoa</taxon>
        <taxon>Chordata</taxon>
        <taxon>Craniata</taxon>
        <taxon>Vertebrata</taxon>
        <taxon>Euteleostomi</taxon>
        <taxon>Actinopterygii</taxon>
        <taxon>Neopterygii</taxon>
        <taxon>Teleostei</taxon>
        <taxon>Ostariophysi</taxon>
        <taxon>Cypriniformes</taxon>
        <taxon>Xenocyprididae</taxon>
        <taxon>Xenocypridinae</taxon>
        <taxon>Culter</taxon>
    </lineage>
</organism>
<evidence type="ECO:0000313" key="3">
    <source>
        <dbReference type="Proteomes" id="UP001479290"/>
    </source>
</evidence>
<protein>
    <submittedName>
        <fullName evidence="2">Uncharacterized protein</fullName>
    </submittedName>
</protein>
<comment type="caution">
    <text evidence="2">The sequence shown here is derived from an EMBL/GenBank/DDBJ whole genome shotgun (WGS) entry which is preliminary data.</text>
</comment>
<feature type="region of interest" description="Disordered" evidence="1">
    <location>
        <begin position="1"/>
        <end position="28"/>
    </location>
</feature>
<proteinExistence type="predicted"/>
<reference evidence="2 3" key="1">
    <citation type="submission" date="2024-05" db="EMBL/GenBank/DDBJ databases">
        <title>A high-quality chromosomal-level genome assembly of Topmouth culter (Culter alburnus).</title>
        <authorList>
            <person name="Zhao H."/>
        </authorList>
    </citation>
    <scope>NUCLEOTIDE SEQUENCE [LARGE SCALE GENOMIC DNA]</scope>
    <source>
        <strain evidence="2">CATC2023</strain>
        <tissue evidence="2">Muscle</tissue>
    </source>
</reference>